<dbReference type="SUPFAM" id="SSF56784">
    <property type="entry name" value="HAD-like"/>
    <property type="match status" value="1"/>
</dbReference>
<evidence type="ECO:0000256" key="3">
    <source>
        <dbReference type="ARBA" id="ARBA00022475"/>
    </source>
</evidence>
<dbReference type="GO" id="GO:0005507">
    <property type="term" value="F:copper ion binding"/>
    <property type="evidence" value="ECO:0007669"/>
    <property type="project" value="TreeGrafter"/>
</dbReference>
<comment type="subcellular location">
    <subcellularLocation>
        <location evidence="1">Cell membrane</location>
        <topology evidence="1">Multi-pass membrane protein</topology>
    </subcellularLocation>
</comment>
<dbReference type="AlphaFoldDB" id="A0A842HAD5"/>
<dbReference type="CDD" id="cd02094">
    <property type="entry name" value="P-type_ATPase_Cu-like"/>
    <property type="match status" value="1"/>
</dbReference>
<evidence type="ECO:0000313" key="13">
    <source>
        <dbReference type="EMBL" id="MBC2593372.1"/>
    </source>
</evidence>
<dbReference type="GO" id="GO:0060003">
    <property type="term" value="P:copper ion export"/>
    <property type="evidence" value="ECO:0007669"/>
    <property type="project" value="UniProtKB-ARBA"/>
</dbReference>
<keyword evidence="9 11" id="KW-1133">Transmembrane helix</keyword>
<evidence type="ECO:0000256" key="8">
    <source>
        <dbReference type="ARBA" id="ARBA00022967"/>
    </source>
</evidence>
<keyword evidence="10 11" id="KW-0472">Membrane</keyword>
<dbReference type="Gene3D" id="3.40.50.1000">
    <property type="entry name" value="HAD superfamily/HAD-like"/>
    <property type="match status" value="1"/>
</dbReference>
<dbReference type="PRINTS" id="PR00943">
    <property type="entry name" value="CUATPASE"/>
</dbReference>
<dbReference type="PROSITE" id="PS00154">
    <property type="entry name" value="ATPASE_E1_E2"/>
    <property type="match status" value="1"/>
</dbReference>
<evidence type="ECO:0000256" key="1">
    <source>
        <dbReference type="ARBA" id="ARBA00004651"/>
    </source>
</evidence>
<dbReference type="NCBIfam" id="TIGR01525">
    <property type="entry name" value="ATPase-IB_hvy"/>
    <property type="match status" value="1"/>
</dbReference>
<dbReference type="PRINTS" id="PR00119">
    <property type="entry name" value="CATATPASE"/>
</dbReference>
<feature type="transmembrane region" description="Helical" evidence="11">
    <location>
        <begin position="300"/>
        <end position="322"/>
    </location>
</feature>
<dbReference type="Pfam" id="PF00702">
    <property type="entry name" value="Hydrolase"/>
    <property type="match status" value="1"/>
</dbReference>
<keyword evidence="3 11" id="KW-1003">Cell membrane</keyword>
<dbReference type="GO" id="GO:0043682">
    <property type="term" value="F:P-type divalent copper transporter activity"/>
    <property type="evidence" value="ECO:0007669"/>
    <property type="project" value="TreeGrafter"/>
</dbReference>
<keyword evidence="6 11" id="KW-0547">Nucleotide-binding</keyword>
<dbReference type="InterPro" id="IPR027256">
    <property type="entry name" value="P-typ_ATPase_IB"/>
</dbReference>
<dbReference type="InterPro" id="IPR018303">
    <property type="entry name" value="ATPase_P-typ_P_site"/>
</dbReference>
<dbReference type="Gene3D" id="2.70.150.10">
    <property type="entry name" value="Calcium-transporting ATPase, cytoplasmic transduction domain A"/>
    <property type="match status" value="1"/>
</dbReference>
<dbReference type="GO" id="GO:0016887">
    <property type="term" value="F:ATP hydrolysis activity"/>
    <property type="evidence" value="ECO:0007669"/>
    <property type="project" value="InterPro"/>
</dbReference>
<dbReference type="EMBL" id="JACHVB010000013">
    <property type="protein sequence ID" value="MBC2593372.1"/>
    <property type="molecule type" value="Genomic_DNA"/>
</dbReference>
<evidence type="ECO:0000259" key="12">
    <source>
        <dbReference type="Pfam" id="PF00122"/>
    </source>
</evidence>
<evidence type="ECO:0000256" key="9">
    <source>
        <dbReference type="ARBA" id="ARBA00022989"/>
    </source>
</evidence>
<dbReference type="SFLD" id="SFLDS00003">
    <property type="entry name" value="Haloacid_Dehalogenase"/>
    <property type="match status" value="1"/>
</dbReference>
<evidence type="ECO:0000256" key="2">
    <source>
        <dbReference type="ARBA" id="ARBA00006024"/>
    </source>
</evidence>
<feature type="transmembrane region" description="Helical" evidence="11">
    <location>
        <begin position="107"/>
        <end position="134"/>
    </location>
</feature>
<dbReference type="InterPro" id="IPR059000">
    <property type="entry name" value="ATPase_P-type_domA"/>
</dbReference>
<dbReference type="PANTHER" id="PTHR43520:SF8">
    <property type="entry name" value="P-TYPE CU(+) TRANSPORTER"/>
    <property type="match status" value="1"/>
</dbReference>
<name>A0A842HAD5_9BACT</name>
<feature type="transmembrane region" description="Helical" evidence="11">
    <location>
        <begin position="644"/>
        <end position="666"/>
    </location>
</feature>
<dbReference type="InterPro" id="IPR036412">
    <property type="entry name" value="HAD-like_sf"/>
</dbReference>
<dbReference type="PANTHER" id="PTHR43520">
    <property type="entry name" value="ATP7, ISOFORM B"/>
    <property type="match status" value="1"/>
</dbReference>
<feature type="transmembrane region" description="Helical" evidence="11">
    <location>
        <begin position="328"/>
        <end position="351"/>
    </location>
</feature>
<keyword evidence="14" id="KW-1185">Reference proteome</keyword>
<dbReference type="Proteomes" id="UP000546464">
    <property type="component" value="Unassembled WGS sequence"/>
</dbReference>
<comment type="caution">
    <text evidence="13">The sequence shown here is derived from an EMBL/GenBank/DDBJ whole genome shotgun (WGS) entry which is preliminary data.</text>
</comment>
<dbReference type="InterPro" id="IPR023299">
    <property type="entry name" value="ATPase_P-typ_cyto_dom_N"/>
</dbReference>
<dbReference type="InterPro" id="IPR001757">
    <property type="entry name" value="P_typ_ATPase"/>
</dbReference>
<evidence type="ECO:0000313" key="14">
    <source>
        <dbReference type="Proteomes" id="UP000546464"/>
    </source>
</evidence>
<dbReference type="NCBIfam" id="TIGR01511">
    <property type="entry name" value="ATPase-IB1_Cu"/>
    <property type="match status" value="1"/>
</dbReference>
<evidence type="ECO:0000256" key="7">
    <source>
        <dbReference type="ARBA" id="ARBA00022840"/>
    </source>
</evidence>
<dbReference type="SFLD" id="SFLDF00027">
    <property type="entry name" value="p-type_atpase"/>
    <property type="match status" value="1"/>
</dbReference>
<dbReference type="NCBIfam" id="TIGR01494">
    <property type="entry name" value="ATPase_P-type"/>
    <property type="match status" value="1"/>
</dbReference>
<accession>A0A842HAD5</accession>
<dbReference type="InterPro" id="IPR023298">
    <property type="entry name" value="ATPase_P-typ_TM_dom_sf"/>
</dbReference>
<evidence type="ECO:0000256" key="5">
    <source>
        <dbReference type="ARBA" id="ARBA00022723"/>
    </source>
</evidence>
<dbReference type="InterPro" id="IPR044492">
    <property type="entry name" value="P_typ_ATPase_HD_dom"/>
</dbReference>
<feature type="transmembrane region" description="Helical" evidence="11">
    <location>
        <begin position="672"/>
        <end position="691"/>
    </location>
</feature>
<dbReference type="GO" id="GO:0005886">
    <property type="term" value="C:plasma membrane"/>
    <property type="evidence" value="ECO:0007669"/>
    <property type="project" value="UniProtKB-SubCell"/>
</dbReference>
<dbReference type="SUPFAM" id="SSF81665">
    <property type="entry name" value="Calcium ATPase, transmembrane domain M"/>
    <property type="match status" value="1"/>
</dbReference>
<dbReference type="Gene3D" id="3.40.1110.10">
    <property type="entry name" value="Calcium-transporting ATPase, cytoplasmic domain N"/>
    <property type="match status" value="1"/>
</dbReference>
<reference evidence="13 14" key="1">
    <citation type="submission" date="2020-07" db="EMBL/GenBank/DDBJ databases">
        <authorList>
            <person name="Feng X."/>
        </authorList>
    </citation>
    <scope>NUCLEOTIDE SEQUENCE [LARGE SCALE GENOMIC DNA]</scope>
    <source>
        <strain evidence="13 14">JCM31066</strain>
    </source>
</reference>
<feature type="transmembrane region" description="Helical" evidence="11">
    <location>
        <begin position="43"/>
        <end position="65"/>
    </location>
</feature>
<comment type="similarity">
    <text evidence="2 11">Belongs to the cation transport ATPase (P-type) (TC 3.A.3) family. Type IB subfamily.</text>
</comment>
<feature type="transmembrane region" description="Helical" evidence="11">
    <location>
        <begin position="77"/>
        <end position="95"/>
    </location>
</feature>
<keyword evidence="5 11" id="KW-0479">Metal-binding</keyword>
<protein>
    <submittedName>
        <fullName evidence="13">Copper-translocating P-type ATPase</fullName>
    </submittedName>
</protein>
<evidence type="ECO:0000256" key="10">
    <source>
        <dbReference type="ARBA" id="ARBA00023136"/>
    </source>
</evidence>
<evidence type="ECO:0000256" key="4">
    <source>
        <dbReference type="ARBA" id="ARBA00022692"/>
    </source>
</evidence>
<evidence type="ECO:0000256" key="6">
    <source>
        <dbReference type="ARBA" id="ARBA00022741"/>
    </source>
</evidence>
<organism evidence="13 14">
    <name type="scientific">Ruficoccus amylovorans</name>
    <dbReference type="NCBI Taxonomy" id="1804625"/>
    <lineage>
        <taxon>Bacteria</taxon>
        <taxon>Pseudomonadati</taxon>
        <taxon>Verrucomicrobiota</taxon>
        <taxon>Opitutia</taxon>
        <taxon>Puniceicoccales</taxon>
        <taxon>Cerasicoccaceae</taxon>
        <taxon>Ruficoccus</taxon>
    </lineage>
</organism>
<dbReference type="SUPFAM" id="SSF81653">
    <property type="entry name" value="Calcium ATPase, transduction domain A"/>
    <property type="match status" value="1"/>
</dbReference>
<dbReference type="GO" id="GO:0005524">
    <property type="term" value="F:ATP binding"/>
    <property type="evidence" value="ECO:0007669"/>
    <property type="project" value="UniProtKB-UniRule"/>
</dbReference>
<dbReference type="FunFam" id="2.70.150.10:FF:000020">
    <property type="entry name" value="Copper-exporting P-type ATPase A"/>
    <property type="match status" value="1"/>
</dbReference>
<keyword evidence="7 11" id="KW-0067">ATP-binding</keyword>
<keyword evidence="4 11" id="KW-0812">Transmembrane</keyword>
<dbReference type="InterPro" id="IPR023214">
    <property type="entry name" value="HAD_sf"/>
</dbReference>
<proteinExistence type="inferred from homology"/>
<feature type="domain" description="P-type ATPase A" evidence="12">
    <location>
        <begin position="185"/>
        <end position="283"/>
    </location>
</feature>
<dbReference type="SFLD" id="SFLDG00002">
    <property type="entry name" value="C1.7:_P-type_atpase_like"/>
    <property type="match status" value="1"/>
</dbReference>
<dbReference type="Pfam" id="PF00122">
    <property type="entry name" value="E1-E2_ATPase"/>
    <property type="match status" value="1"/>
</dbReference>
<keyword evidence="8" id="KW-1278">Translocase</keyword>
<sequence length="700" mass="73416">MCPGVRQAGPGVCPKCGMALEPEDASAGDEAAREEFRAMARRFWGSLVFSIPVFLLAMLPMAWPGMNDLLPHTANRWVQFILTLPVVFWAGNFVFTRGFKSLQGFNLNMFTLIMTGAGAAFIFSTVALLTPGIFPDSFRGHGGEVHVYFESTAVILSLVLLGQMLEARARGRTGEALRALMDQAAKTARVVHDDGSEEEIDIANVEKGMWLRVKPGEKVPVDGVIVEGGSSVDESMLTGESLPVEKTVDDTVTGGTLNERGSFIMQAEQVGADTVLAHIVAQVAEAQRSRAPVQAVADKVAGIFVPVVVGIAIISFICWALWGPAPALTYAFVNAVAVLIIACPCALGLATPISIMVGVGRGATEGILIKNAESLEKLEKIDTLCLDKTGTLTEGKPALTDLAAVGEVGEDEVLRLAASLEQGSEHPLAAAIANAARERKLDLSKASDFESVTGGGIKGQVDGSALRVGNEEFATGGSSLPKSLADKASTLSAEGKTVMFVARGESVLGFIAVADPIKTTTPEAVKALQARGIKLVMLTGDNEGTAKAVAGKLGIETYRAGVKPGDKIEEVKRLRQQGRRVAMAGDGVNDAPALSAADVGIAMGTGTDVAMESAGVTLVKGDLRGVEHAIALSHTVMRNIRQNLFFAFIYNGVGVPVAAGILYPFIGVLLNPMIAALAMSLSSVSVITNALRLKSTPLKR</sequence>
<feature type="transmembrane region" description="Helical" evidence="11">
    <location>
        <begin position="146"/>
        <end position="165"/>
    </location>
</feature>
<evidence type="ECO:0000256" key="11">
    <source>
        <dbReference type="RuleBase" id="RU362081"/>
    </source>
</evidence>
<dbReference type="InterPro" id="IPR008250">
    <property type="entry name" value="ATPase_P-typ_transduc_dom_A_sf"/>
</dbReference>
<gene>
    <name evidence="13" type="ORF">H5P28_03775</name>
</gene>
<dbReference type="GO" id="GO:0055070">
    <property type="term" value="P:copper ion homeostasis"/>
    <property type="evidence" value="ECO:0007669"/>
    <property type="project" value="TreeGrafter"/>
</dbReference>